<evidence type="ECO:0000256" key="2">
    <source>
        <dbReference type="ARBA" id="ARBA00023125"/>
    </source>
</evidence>
<dbReference type="EMBL" id="JADOES010000051">
    <property type="protein sequence ID" value="MBT9317594.1"/>
    <property type="molecule type" value="Genomic_DNA"/>
</dbReference>
<proteinExistence type="predicted"/>
<dbReference type="SUPFAM" id="SSF116734">
    <property type="entry name" value="DNA methylase specificity domain"/>
    <property type="match status" value="1"/>
</dbReference>
<reference evidence="3" key="1">
    <citation type="submission" date="2020-11" db="EMBL/GenBank/DDBJ databases">
        <authorList>
            <person name="Konstantinou D."/>
            <person name="Gkelis S."/>
            <person name="Popin R."/>
            <person name="Fewer D."/>
            <person name="Sivonen K."/>
        </authorList>
    </citation>
    <scope>NUCLEOTIDE SEQUENCE</scope>
    <source>
        <strain evidence="3">TAU-MAC 1115</strain>
    </source>
</reference>
<dbReference type="AlphaFoldDB" id="A0A947DK95"/>
<accession>A0A947DK95</accession>
<gene>
    <name evidence="3" type="ORF">IXB50_19405</name>
</gene>
<organism evidence="3 4">
    <name type="scientific">Leptothoe spongobia TAU-MAC 1115</name>
    <dbReference type="NCBI Taxonomy" id="1967444"/>
    <lineage>
        <taxon>Bacteria</taxon>
        <taxon>Bacillati</taxon>
        <taxon>Cyanobacteriota</taxon>
        <taxon>Cyanophyceae</taxon>
        <taxon>Nodosilineales</taxon>
        <taxon>Cymatolegaceae</taxon>
        <taxon>Leptothoe</taxon>
        <taxon>Leptothoe spongobia</taxon>
    </lineage>
</organism>
<dbReference type="Proteomes" id="UP000717364">
    <property type="component" value="Unassembled WGS sequence"/>
</dbReference>
<evidence type="ECO:0000313" key="4">
    <source>
        <dbReference type="Proteomes" id="UP000717364"/>
    </source>
</evidence>
<dbReference type="GO" id="GO:0003677">
    <property type="term" value="F:DNA binding"/>
    <property type="evidence" value="ECO:0007669"/>
    <property type="project" value="UniProtKB-KW"/>
</dbReference>
<name>A0A947DK95_9CYAN</name>
<sequence>MYYVINNYKKHLNSLSYGAAIQNINTEIIRRLPILIPPKNVLLDFYSLDALGRTFTTLKKNRDRLLPCLISGKLSVEDLDIQFPLSMGTD</sequence>
<evidence type="ECO:0000256" key="1">
    <source>
        <dbReference type="ARBA" id="ARBA00022747"/>
    </source>
</evidence>
<comment type="caution">
    <text evidence="3">The sequence shown here is derived from an EMBL/GenBank/DDBJ whole genome shotgun (WGS) entry which is preliminary data.</text>
</comment>
<dbReference type="GO" id="GO:0009307">
    <property type="term" value="P:DNA restriction-modification system"/>
    <property type="evidence" value="ECO:0007669"/>
    <property type="project" value="UniProtKB-KW"/>
</dbReference>
<keyword evidence="4" id="KW-1185">Reference proteome</keyword>
<protein>
    <recommendedName>
        <fullName evidence="5">Type I restriction modification DNA specificity domain-containing protein</fullName>
    </recommendedName>
</protein>
<evidence type="ECO:0008006" key="5">
    <source>
        <dbReference type="Google" id="ProtNLM"/>
    </source>
</evidence>
<keyword evidence="2" id="KW-0238">DNA-binding</keyword>
<dbReference type="Gene3D" id="3.90.220.20">
    <property type="entry name" value="DNA methylase specificity domains"/>
    <property type="match status" value="1"/>
</dbReference>
<reference evidence="3" key="2">
    <citation type="journal article" date="2021" name="Mar. Drugs">
        <title>Genome Reduction and Secondary Metabolism of the Marine Sponge-Associated Cyanobacterium Leptothoe.</title>
        <authorList>
            <person name="Konstantinou D."/>
            <person name="Popin R.V."/>
            <person name="Fewer D.P."/>
            <person name="Sivonen K."/>
            <person name="Gkelis S."/>
        </authorList>
    </citation>
    <scope>NUCLEOTIDE SEQUENCE</scope>
    <source>
        <strain evidence="3">TAU-MAC 1115</strain>
    </source>
</reference>
<evidence type="ECO:0000313" key="3">
    <source>
        <dbReference type="EMBL" id="MBT9317594.1"/>
    </source>
</evidence>
<dbReference type="InterPro" id="IPR044946">
    <property type="entry name" value="Restrct_endonuc_typeI_TRD_sf"/>
</dbReference>
<keyword evidence="1" id="KW-0680">Restriction system</keyword>